<sequence length="86" mass="10190">MVLPRLVKKIKKKMNERSTSIKQKKPFFFMQMKTLDVTLLLQTWFADEEDKNLVKEGQYVTLVQSGAQPIWRQESTHHIQVRMVQG</sequence>
<accession>A0A699J5S0</accession>
<protein>
    <submittedName>
        <fullName evidence="1">Pyruvate kinase isozyme G, chloroplastic</fullName>
    </submittedName>
</protein>
<comment type="caution">
    <text evidence="1">The sequence shown here is derived from an EMBL/GenBank/DDBJ whole genome shotgun (WGS) entry which is preliminary data.</text>
</comment>
<keyword evidence="1" id="KW-0808">Transferase</keyword>
<dbReference type="EMBL" id="BKCJ010375145">
    <property type="protein sequence ID" value="GFA14036.1"/>
    <property type="molecule type" value="Genomic_DNA"/>
</dbReference>
<keyword evidence="1" id="KW-0670">Pyruvate</keyword>
<dbReference type="GO" id="GO:0016301">
    <property type="term" value="F:kinase activity"/>
    <property type="evidence" value="ECO:0007669"/>
    <property type="project" value="UniProtKB-KW"/>
</dbReference>
<evidence type="ECO:0000313" key="1">
    <source>
        <dbReference type="EMBL" id="GFA14036.1"/>
    </source>
</evidence>
<dbReference type="AlphaFoldDB" id="A0A699J5S0"/>
<reference evidence="1" key="1">
    <citation type="journal article" date="2019" name="Sci. Rep.">
        <title>Draft genome of Tanacetum cinerariifolium, the natural source of mosquito coil.</title>
        <authorList>
            <person name="Yamashiro T."/>
            <person name="Shiraishi A."/>
            <person name="Satake H."/>
            <person name="Nakayama K."/>
        </authorList>
    </citation>
    <scope>NUCLEOTIDE SEQUENCE</scope>
</reference>
<proteinExistence type="predicted"/>
<name>A0A699J5S0_TANCI</name>
<gene>
    <name evidence="1" type="ORF">Tci_586008</name>
</gene>
<organism evidence="1">
    <name type="scientific">Tanacetum cinerariifolium</name>
    <name type="common">Dalmatian daisy</name>
    <name type="synonym">Chrysanthemum cinerariifolium</name>
    <dbReference type="NCBI Taxonomy" id="118510"/>
    <lineage>
        <taxon>Eukaryota</taxon>
        <taxon>Viridiplantae</taxon>
        <taxon>Streptophyta</taxon>
        <taxon>Embryophyta</taxon>
        <taxon>Tracheophyta</taxon>
        <taxon>Spermatophyta</taxon>
        <taxon>Magnoliopsida</taxon>
        <taxon>eudicotyledons</taxon>
        <taxon>Gunneridae</taxon>
        <taxon>Pentapetalae</taxon>
        <taxon>asterids</taxon>
        <taxon>campanulids</taxon>
        <taxon>Asterales</taxon>
        <taxon>Asteraceae</taxon>
        <taxon>Asteroideae</taxon>
        <taxon>Anthemideae</taxon>
        <taxon>Anthemidinae</taxon>
        <taxon>Tanacetum</taxon>
    </lineage>
</organism>
<keyword evidence="1" id="KW-0418">Kinase</keyword>